<dbReference type="Proteomes" id="UP000269721">
    <property type="component" value="Unassembled WGS sequence"/>
</dbReference>
<keyword evidence="3" id="KW-1185">Reference proteome</keyword>
<name>A0A4P9W0A0_9FUNG</name>
<organism evidence="2 3">
    <name type="scientific">Blyttiomyces helicus</name>
    <dbReference type="NCBI Taxonomy" id="388810"/>
    <lineage>
        <taxon>Eukaryota</taxon>
        <taxon>Fungi</taxon>
        <taxon>Fungi incertae sedis</taxon>
        <taxon>Chytridiomycota</taxon>
        <taxon>Chytridiomycota incertae sedis</taxon>
        <taxon>Chytridiomycetes</taxon>
        <taxon>Chytridiomycetes incertae sedis</taxon>
        <taxon>Blyttiomyces</taxon>
    </lineage>
</organism>
<evidence type="ECO:0000313" key="2">
    <source>
        <dbReference type="EMBL" id="RKO84098.1"/>
    </source>
</evidence>
<dbReference type="EMBL" id="ML000499">
    <property type="protein sequence ID" value="RKO84098.1"/>
    <property type="molecule type" value="Genomic_DNA"/>
</dbReference>
<reference evidence="3" key="1">
    <citation type="journal article" date="2018" name="Nat. Microbiol.">
        <title>Leveraging single-cell genomics to expand the fungal tree of life.</title>
        <authorList>
            <person name="Ahrendt S.R."/>
            <person name="Quandt C.A."/>
            <person name="Ciobanu D."/>
            <person name="Clum A."/>
            <person name="Salamov A."/>
            <person name="Andreopoulos B."/>
            <person name="Cheng J.F."/>
            <person name="Woyke T."/>
            <person name="Pelin A."/>
            <person name="Henrissat B."/>
            <person name="Reynolds N.K."/>
            <person name="Benny G.L."/>
            <person name="Smith M.E."/>
            <person name="James T.Y."/>
            <person name="Grigoriev I.V."/>
        </authorList>
    </citation>
    <scope>NUCLEOTIDE SEQUENCE [LARGE SCALE GENOMIC DNA]</scope>
</reference>
<gene>
    <name evidence="2" type="ORF">BDK51DRAFT_36899</name>
</gene>
<dbReference type="AlphaFoldDB" id="A0A4P9W0A0"/>
<evidence type="ECO:0000313" key="3">
    <source>
        <dbReference type="Proteomes" id="UP000269721"/>
    </source>
</evidence>
<evidence type="ECO:0000256" key="1">
    <source>
        <dbReference type="SAM" id="MobiDB-lite"/>
    </source>
</evidence>
<protein>
    <submittedName>
        <fullName evidence="2">Uncharacterized protein</fullName>
    </submittedName>
</protein>
<proteinExistence type="predicted"/>
<accession>A0A4P9W0A0</accession>
<sequence>MVAFAGFATALLEAIISDVPLQPTTLPIPPWPLAIPVTPLTPMLIRSSLSHHNPDESHPDIVNARAACTQWLKIHPLRMSPQSAHLEKLRRRGEGGLSGRVTSPHAPGPGPRDAAEVKATKAPCSQAPRARRSYTPLELLHFAPSQRR</sequence>
<feature type="region of interest" description="Disordered" evidence="1">
    <location>
        <begin position="82"/>
        <end position="148"/>
    </location>
</feature>